<dbReference type="GO" id="GO:0045944">
    <property type="term" value="P:positive regulation of transcription by RNA polymerase II"/>
    <property type="evidence" value="ECO:0007669"/>
    <property type="project" value="TreeGrafter"/>
</dbReference>
<accession>A0AAD6V9K3</accession>
<dbReference type="PROSITE" id="PS00463">
    <property type="entry name" value="ZN2_CY6_FUNGAL_1"/>
    <property type="match status" value="1"/>
</dbReference>
<dbReference type="PANTHER" id="PTHR47540">
    <property type="entry name" value="THIAMINE REPRESSIBLE GENES REGULATORY PROTEIN THI5"/>
    <property type="match status" value="1"/>
</dbReference>
<evidence type="ECO:0000256" key="6">
    <source>
        <dbReference type="SAM" id="MobiDB-lite"/>
    </source>
</evidence>
<dbReference type="InterPro" id="IPR051711">
    <property type="entry name" value="Stress_Response_Reg"/>
</dbReference>
<keyword evidence="3" id="KW-0238">DNA-binding</keyword>
<dbReference type="PROSITE" id="PS50048">
    <property type="entry name" value="ZN2_CY6_FUNGAL_2"/>
    <property type="match status" value="1"/>
</dbReference>
<dbReference type="SUPFAM" id="SSF57701">
    <property type="entry name" value="Zn2/Cys6 DNA-binding domain"/>
    <property type="match status" value="1"/>
</dbReference>
<gene>
    <name evidence="8" type="ORF">GGX14DRAFT_659577</name>
</gene>
<keyword evidence="2" id="KW-0805">Transcription regulation</keyword>
<dbReference type="GO" id="GO:0005634">
    <property type="term" value="C:nucleus"/>
    <property type="evidence" value="ECO:0007669"/>
    <property type="project" value="UniProtKB-SubCell"/>
</dbReference>
<dbReference type="EMBL" id="JARJCW010000061">
    <property type="protein sequence ID" value="KAJ7200839.1"/>
    <property type="molecule type" value="Genomic_DNA"/>
</dbReference>
<evidence type="ECO:0000256" key="3">
    <source>
        <dbReference type="ARBA" id="ARBA00023125"/>
    </source>
</evidence>
<dbReference type="InterPro" id="IPR001138">
    <property type="entry name" value="Zn2Cys6_DnaBD"/>
</dbReference>
<feature type="compositionally biased region" description="Polar residues" evidence="6">
    <location>
        <begin position="58"/>
        <end position="69"/>
    </location>
</feature>
<evidence type="ECO:0000259" key="7">
    <source>
        <dbReference type="PROSITE" id="PS50048"/>
    </source>
</evidence>
<dbReference type="SMART" id="SM00066">
    <property type="entry name" value="GAL4"/>
    <property type="match status" value="1"/>
</dbReference>
<organism evidence="8 9">
    <name type="scientific">Mycena pura</name>
    <dbReference type="NCBI Taxonomy" id="153505"/>
    <lineage>
        <taxon>Eukaryota</taxon>
        <taxon>Fungi</taxon>
        <taxon>Dikarya</taxon>
        <taxon>Basidiomycota</taxon>
        <taxon>Agaricomycotina</taxon>
        <taxon>Agaricomycetes</taxon>
        <taxon>Agaricomycetidae</taxon>
        <taxon>Agaricales</taxon>
        <taxon>Marasmiineae</taxon>
        <taxon>Mycenaceae</taxon>
        <taxon>Mycena</taxon>
    </lineage>
</organism>
<dbReference type="PANTHER" id="PTHR47540:SF2">
    <property type="entry name" value="ZN(II)2CYS6 TRANSCRIPTION FACTOR (EUROFUNG)"/>
    <property type="match status" value="1"/>
</dbReference>
<reference evidence="8" key="1">
    <citation type="submission" date="2023-03" db="EMBL/GenBank/DDBJ databases">
        <title>Massive genome expansion in bonnet fungi (Mycena s.s.) driven by repeated elements and novel gene families across ecological guilds.</title>
        <authorList>
            <consortium name="Lawrence Berkeley National Laboratory"/>
            <person name="Harder C.B."/>
            <person name="Miyauchi S."/>
            <person name="Viragh M."/>
            <person name="Kuo A."/>
            <person name="Thoen E."/>
            <person name="Andreopoulos B."/>
            <person name="Lu D."/>
            <person name="Skrede I."/>
            <person name="Drula E."/>
            <person name="Henrissat B."/>
            <person name="Morin E."/>
            <person name="Kohler A."/>
            <person name="Barry K."/>
            <person name="LaButti K."/>
            <person name="Morin E."/>
            <person name="Salamov A."/>
            <person name="Lipzen A."/>
            <person name="Mereny Z."/>
            <person name="Hegedus B."/>
            <person name="Baldrian P."/>
            <person name="Stursova M."/>
            <person name="Weitz H."/>
            <person name="Taylor A."/>
            <person name="Grigoriev I.V."/>
            <person name="Nagy L.G."/>
            <person name="Martin F."/>
            <person name="Kauserud H."/>
        </authorList>
    </citation>
    <scope>NUCLEOTIDE SEQUENCE</scope>
    <source>
        <strain evidence="8">9144</strain>
    </source>
</reference>
<evidence type="ECO:0000256" key="2">
    <source>
        <dbReference type="ARBA" id="ARBA00023015"/>
    </source>
</evidence>
<dbReference type="GO" id="GO:0000981">
    <property type="term" value="F:DNA-binding transcription factor activity, RNA polymerase II-specific"/>
    <property type="evidence" value="ECO:0007669"/>
    <property type="project" value="InterPro"/>
</dbReference>
<comment type="caution">
    <text evidence="8">The sequence shown here is derived from an EMBL/GenBank/DDBJ whole genome shotgun (WGS) entry which is preliminary data.</text>
</comment>
<comment type="subcellular location">
    <subcellularLocation>
        <location evidence="1">Nucleus</location>
    </subcellularLocation>
</comment>
<dbReference type="InterPro" id="IPR036864">
    <property type="entry name" value="Zn2-C6_fun-type_DNA-bd_sf"/>
</dbReference>
<dbReference type="AlphaFoldDB" id="A0AAD6V9K3"/>
<evidence type="ECO:0000256" key="5">
    <source>
        <dbReference type="ARBA" id="ARBA00023242"/>
    </source>
</evidence>
<name>A0AAD6V9K3_9AGAR</name>
<sequence length="165" mass="18020">MADQSSTRRRVYIACQRCRQRKIKCITDDSEERPCERCVRMGVECKYISVDREQGQPAATFSVTPTSAGNGRWRPPPANPSSLPIMQAPPPSNAPPMRRNPAPTSVLPHIPGHDKTPRAAPDSMPMYGHGSQPVQPLFAASSSYSSGNYPVNYGNAGWPTQSTIP</sequence>
<evidence type="ECO:0000256" key="1">
    <source>
        <dbReference type="ARBA" id="ARBA00004123"/>
    </source>
</evidence>
<keyword evidence="4" id="KW-0804">Transcription</keyword>
<dbReference type="GO" id="GO:0008270">
    <property type="term" value="F:zinc ion binding"/>
    <property type="evidence" value="ECO:0007669"/>
    <property type="project" value="InterPro"/>
</dbReference>
<dbReference type="Gene3D" id="4.10.240.10">
    <property type="entry name" value="Zn(2)-C6 fungal-type DNA-binding domain"/>
    <property type="match status" value="1"/>
</dbReference>
<dbReference type="Pfam" id="PF00172">
    <property type="entry name" value="Zn_clus"/>
    <property type="match status" value="1"/>
</dbReference>
<proteinExistence type="predicted"/>
<evidence type="ECO:0000256" key="4">
    <source>
        <dbReference type="ARBA" id="ARBA00023163"/>
    </source>
</evidence>
<evidence type="ECO:0000313" key="9">
    <source>
        <dbReference type="Proteomes" id="UP001219525"/>
    </source>
</evidence>
<evidence type="ECO:0000313" key="8">
    <source>
        <dbReference type="EMBL" id="KAJ7200839.1"/>
    </source>
</evidence>
<protein>
    <recommendedName>
        <fullName evidence="7">Zn(2)-C6 fungal-type domain-containing protein</fullName>
    </recommendedName>
</protein>
<dbReference type="GO" id="GO:0043565">
    <property type="term" value="F:sequence-specific DNA binding"/>
    <property type="evidence" value="ECO:0007669"/>
    <property type="project" value="TreeGrafter"/>
</dbReference>
<keyword evidence="9" id="KW-1185">Reference proteome</keyword>
<feature type="domain" description="Zn(2)-C6 fungal-type" evidence="7">
    <location>
        <begin position="14"/>
        <end position="47"/>
    </location>
</feature>
<dbReference type="Proteomes" id="UP001219525">
    <property type="component" value="Unassembled WGS sequence"/>
</dbReference>
<keyword evidence="5" id="KW-0539">Nucleus</keyword>
<feature type="region of interest" description="Disordered" evidence="6">
    <location>
        <begin position="58"/>
        <end position="134"/>
    </location>
</feature>
<dbReference type="CDD" id="cd00067">
    <property type="entry name" value="GAL4"/>
    <property type="match status" value="1"/>
</dbReference>